<dbReference type="PANTHER" id="PTHR12820">
    <property type="entry name" value="VACUOLAR SORTING PROTEIN 53"/>
    <property type="match status" value="1"/>
</dbReference>
<dbReference type="InterPro" id="IPR038260">
    <property type="entry name" value="Vps53_C_sf"/>
</dbReference>
<evidence type="ECO:0000256" key="3">
    <source>
        <dbReference type="ARBA" id="ARBA00008628"/>
    </source>
</evidence>
<gene>
    <name evidence="9" type="ORF">LAMO00422_LOCUS20152</name>
</gene>
<keyword evidence="6" id="KW-0472">Membrane</keyword>
<dbReference type="PANTHER" id="PTHR12820:SF0">
    <property type="entry name" value="VACUOLAR PROTEIN SORTING-ASSOCIATED PROTEIN 53 HOMOLOG"/>
    <property type="match status" value="1"/>
</dbReference>
<evidence type="ECO:0008006" key="10">
    <source>
        <dbReference type="Google" id="ProtNLM"/>
    </source>
</evidence>
<dbReference type="GO" id="GO:0000938">
    <property type="term" value="C:GARP complex"/>
    <property type="evidence" value="ECO:0007669"/>
    <property type="project" value="InterPro"/>
</dbReference>
<sequence length="809" mass="91446">MADMSNGTDESKEFKFSHELEKTVKEVVEDLDPLDSPEFDPVAYINEIFPDERSLTFAKHEADSAGKKRRLHSRLNMKLAGVKRDLKSVSDGISRSVRQHSCERVQTKQAVGDAKQSIEALFNKIKAIKDKAEKSERMVQEICRDIKSLDHAKKHLTTTISALMKLHMLVQAVDMLVYMSEKKQYKEVANRLGAVDMLFLDFAQYSSIPKIAELKTTMQKERSKLQKQIVAEFHTYGPNPSVGLDDVALMLREGCFVIQALGPKAKDDLLIWFSRSKLGPYTELFGPGKPAGELRQTDRRYAWLRRTLREYEEQFGNIFPKPWGVPAVLSRDFCLLTKDHLRGVLKAQNNSMDINALVGALQKTIAFEQELQVRFGNVAETITDGSSQGAGMDANAIKMRYKAERDAKDSKSPKFKSMSIVKMDFRKLISSVFYPYLGQYVQLERENIAKLLVQVEKEEKWVPDSKDKDSDGRRSFSCAEKVFIYIKKSLQRCSRLTTGAILFEIAGEYRQGLRDLAALLKSKLPKKADSQLSKSENAICCSVANTAEDCKDIVPGIEEAIKKVVDDKFEEEVDFSPEQEQFAGLVNTAIETVVKGFGYRLGKILHLMARMPWGSWEAVGDQSEYVNQVNSMLSQYVPPVARALSDTYHLFFCNQLAKTAIPLYEEHIFKCKRVNALGAQQLALDVHAIKSIFLAIPRLRGGEEKLSERRLRAFTRIVDRQMGRVTAIVKTLASPTDCLIATFKTLMPRATEADAAETLTKVLYLKGLQKTEQRALVDSYNASVDSKDHVSLDTKNDGRLRKLFKFRSS</sequence>
<dbReference type="Gene3D" id="1.10.357.110">
    <property type="entry name" value="Vacuolar protein sorting-associated protein 53, C-terminus"/>
    <property type="match status" value="1"/>
</dbReference>
<feature type="domain" description="Vps53 C-terminal" evidence="8">
    <location>
        <begin position="681"/>
        <end position="768"/>
    </location>
</feature>
<dbReference type="InterPro" id="IPR007234">
    <property type="entry name" value="Vps53_N"/>
</dbReference>
<name>A0A7S0DP89_9EUKA</name>
<keyword evidence="4" id="KW-0967">Endosome</keyword>
<dbReference type="GO" id="GO:0005829">
    <property type="term" value="C:cytosol"/>
    <property type="evidence" value="ECO:0007669"/>
    <property type="project" value="GOC"/>
</dbReference>
<dbReference type="InterPro" id="IPR031745">
    <property type="entry name" value="Vps53_C"/>
</dbReference>
<evidence type="ECO:0000259" key="7">
    <source>
        <dbReference type="Pfam" id="PF04100"/>
    </source>
</evidence>
<evidence type="ECO:0000256" key="6">
    <source>
        <dbReference type="ARBA" id="ARBA00023136"/>
    </source>
</evidence>
<dbReference type="EMBL" id="HBEM01029559">
    <property type="protein sequence ID" value="CAD8461194.1"/>
    <property type="molecule type" value="Transcribed_RNA"/>
</dbReference>
<evidence type="ECO:0000256" key="2">
    <source>
        <dbReference type="ARBA" id="ARBA00004481"/>
    </source>
</evidence>
<proteinExistence type="inferred from homology"/>
<dbReference type="InterPro" id="IPR039766">
    <property type="entry name" value="Vps53"/>
</dbReference>
<evidence type="ECO:0000256" key="1">
    <source>
        <dbReference type="ARBA" id="ARBA00004150"/>
    </source>
</evidence>
<dbReference type="Pfam" id="PF04100">
    <property type="entry name" value="Vps53_N"/>
    <property type="match status" value="1"/>
</dbReference>
<dbReference type="AlphaFoldDB" id="A0A7S0DP89"/>
<organism evidence="9">
    <name type="scientific">Amorphochlora amoebiformis</name>
    <dbReference type="NCBI Taxonomy" id="1561963"/>
    <lineage>
        <taxon>Eukaryota</taxon>
        <taxon>Sar</taxon>
        <taxon>Rhizaria</taxon>
        <taxon>Cercozoa</taxon>
        <taxon>Chlorarachniophyceae</taxon>
        <taxon>Amorphochlora</taxon>
    </lineage>
</organism>
<comment type="similarity">
    <text evidence="3">Belongs to the VPS53 family.</text>
</comment>
<accession>A0A7S0DP89</accession>
<reference evidence="9" key="1">
    <citation type="submission" date="2021-01" db="EMBL/GenBank/DDBJ databases">
        <authorList>
            <person name="Corre E."/>
            <person name="Pelletier E."/>
            <person name="Niang G."/>
            <person name="Scheremetjew M."/>
            <person name="Finn R."/>
            <person name="Kale V."/>
            <person name="Holt S."/>
            <person name="Cochrane G."/>
            <person name="Meng A."/>
            <person name="Brown T."/>
            <person name="Cohen L."/>
        </authorList>
    </citation>
    <scope>NUCLEOTIDE SEQUENCE</scope>
    <source>
        <strain evidence="9">CCMP2058</strain>
    </source>
</reference>
<evidence type="ECO:0000259" key="8">
    <source>
        <dbReference type="Pfam" id="PF16854"/>
    </source>
</evidence>
<evidence type="ECO:0000256" key="4">
    <source>
        <dbReference type="ARBA" id="ARBA00022753"/>
    </source>
</evidence>
<protein>
    <recommendedName>
        <fullName evidence="10">Vps53 N-terminal domain-containing protein</fullName>
    </recommendedName>
</protein>
<dbReference type="GO" id="GO:0042147">
    <property type="term" value="P:retrograde transport, endosome to Golgi"/>
    <property type="evidence" value="ECO:0007669"/>
    <property type="project" value="InterPro"/>
</dbReference>
<feature type="domain" description="Vps53 N-terminal" evidence="7">
    <location>
        <begin position="38"/>
        <end position="459"/>
    </location>
</feature>
<dbReference type="Pfam" id="PF16854">
    <property type="entry name" value="VPS53_C"/>
    <property type="match status" value="1"/>
</dbReference>
<keyword evidence="5" id="KW-0333">Golgi apparatus</keyword>
<dbReference type="GO" id="GO:0010008">
    <property type="term" value="C:endosome membrane"/>
    <property type="evidence" value="ECO:0007669"/>
    <property type="project" value="UniProtKB-SubCell"/>
</dbReference>
<evidence type="ECO:0000313" key="9">
    <source>
        <dbReference type="EMBL" id="CAD8461194.1"/>
    </source>
</evidence>
<comment type="subcellular location">
    <subcellularLocation>
        <location evidence="2">Endosome membrane</location>
        <topology evidence="2">Peripheral membrane protein</topology>
    </subcellularLocation>
    <subcellularLocation>
        <location evidence="1">Golgi apparatus</location>
        <location evidence="1">trans-Golgi network membrane</location>
        <topology evidence="1">Peripheral membrane protein</topology>
    </subcellularLocation>
</comment>
<evidence type="ECO:0000256" key="5">
    <source>
        <dbReference type="ARBA" id="ARBA00023034"/>
    </source>
</evidence>